<dbReference type="AlphaFoldDB" id="A0A1M6QT50"/>
<sequence>MSQYLLVTIGPVQSYIAQSRKTIDLFNSSKIIGDILKKIVEEIKPYLKYREDIEGIEILLPSMNIEEYCQEDNSIPNYFIVELSEDNSVFRDIENTVKKIYEKVLYDFKKEIERKFNGTIRDNELQEHISDIFDIYSVKVESDNYKKAYDELYEKLEMFKNIRIFNHYFGIGEAGKKCTICGQRNSIFNKNSNNTTKRVLSEKEHLCCSCYIKRIYDNKESNFPSTASIAVMGWEGKNDENNLKNFKNEIKKILGDTELYEACYYYKDVVLNEAKKKDKVKKCEKIFADYDEKLFSKYKPTKYYALVKCDIDDLGKWMSGKYFKTNNFLEEQKKLSKKIIEFGKSIEKQFADRKLGRTIYTGGDDFLLFVTLEELFSAIKLLDDGMERINNELKNYNKKLTISKSITIAHYTTPLQNVINITSAALEQVKTRFKERESSKDVSKNGIVITFITRSNTYRTTMFKNTTKINADIFEFVINEFKKNNIAKSFITQLKMNFKGFDAVMEYGEMLNIKQIFESEARRLLARKSEDESNVADILLELLNQGTIELGTNSYRLDYTNVFNFLHIASNISRELLKGE</sequence>
<dbReference type="GO" id="GO:0051607">
    <property type="term" value="P:defense response to virus"/>
    <property type="evidence" value="ECO:0007669"/>
    <property type="project" value="UniProtKB-KW"/>
</dbReference>
<gene>
    <name evidence="4" type="ORF">SAMN02745912_02718</name>
</gene>
<evidence type="ECO:0000313" key="5">
    <source>
        <dbReference type="Proteomes" id="UP000184465"/>
    </source>
</evidence>
<keyword evidence="2" id="KW-0051">Antiviral defense</keyword>
<dbReference type="Proteomes" id="UP000184465">
    <property type="component" value="Unassembled WGS sequence"/>
</dbReference>
<dbReference type="NCBIfam" id="TIGR02577">
    <property type="entry name" value="cas_TM1794_Cmr2"/>
    <property type="match status" value="1"/>
</dbReference>
<organism evidence="4 5">
    <name type="scientific">Paramaledivibacter caminithermalis (strain DSM 15212 / CIP 107654 / DViRD3)</name>
    <name type="common">Clostridium caminithermale</name>
    <dbReference type="NCBI Taxonomy" id="1121301"/>
    <lineage>
        <taxon>Bacteria</taxon>
        <taxon>Bacillati</taxon>
        <taxon>Bacillota</taxon>
        <taxon>Clostridia</taxon>
        <taxon>Peptostreptococcales</taxon>
        <taxon>Caminicellaceae</taxon>
        <taxon>Paramaledivibacter</taxon>
    </lineage>
</organism>
<evidence type="ECO:0000256" key="2">
    <source>
        <dbReference type="ARBA" id="ARBA00023118"/>
    </source>
</evidence>
<dbReference type="STRING" id="1121301.SAMN02745912_02718"/>
<dbReference type="InterPro" id="IPR024615">
    <property type="entry name" value="CRISPR-assoc_Cmr2_N"/>
</dbReference>
<dbReference type="InterPro" id="IPR043128">
    <property type="entry name" value="Rev_trsase/Diguanyl_cyclase"/>
</dbReference>
<dbReference type="Gene3D" id="3.30.70.270">
    <property type="match status" value="1"/>
</dbReference>
<evidence type="ECO:0000259" key="3">
    <source>
        <dbReference type="PROSITE" id="PS50887"/>
    </source>
</evidence>
<protein>
    <submittedName>
        <fullName evidence="4">CRISPR-associated protein</fullName>
    </submittedName>
</protein>
<dbReference type="RefSeq" id="WP_073151089.1">
    <property type="nucleotide sequence ID" value="NZ_FRAG01000038.1"/>
</dbReference>
<dbReference type="GO" id="GO:0000166">
    <property type="term" value="F:nucleotide binding"/>
    <property type="evidence" value="ECO:0007669"/>
    <property type="project" value="UniProtKB-KW"/>
</dbReference>
<accession>A0A1M6QT50</accession>
<dbReference type="InterPro" id="IPR013407">
    <property type="entry name" value="CRISPR-assoc_prot_Cmr2"/>
</dbReference>
<dbReference type="InterPro" id="IPR038242">
    <property type="entry name" value="Cmr2_N"/>
</dbReference>
<keyword evidence="5" id="KW-1185">Reference proteome</keyword>
<dbReference type="PROSITE" id="PS50887">
    <property type="entry name" value="GGDEF"/>
    <property type="match status" value="1"/>
</dbReference>
<name>A0A1M6QT50_PARC5</name>
<dbReference type="OrthoDB" id="9758700at2"/>
<dbReference type="EMBL" id="FRAG01000038">
    <property type="protein sequence ID" value="SHK23394.1"/>
    <property type="molecule type" value="Genomic_DNA"/>
</dbReference>
<dbReference type="Pfam" id="PF22335">
    <property type="entry name" value="Cas10-Cmr2_palm2"/>
    <property type="match status" value="1"/>
</dbReference>
<keyword evidence="1" id="KW-0547">Nucleotide-binding</keyword>
<proteinExistence type="predicted"/>
<dbReference type="Pfam" id="PF12469">
    <property type="entry name" value="Cmr2_N"/>
    <property type="match status" value="1"/>
</dbReference>
<evidence type="ECO:0000256" key="1">
    <source>
        <dbReference type="ARBA" id="ARBA00022741"/>
    </source>
</evidence>
<dbReference type="InterPro" id="IPR054767">
    <property type="entry name" value="Cas10-Cmr2_palm2"/>
</dbReference>
<feature type="domain" description="GGDEF" evidence="3">
    <location>
        <begin position="302"/>
        <end position="442"/>
    </location>
</feature>
<dbReference type="InterPro" id="IPR000160">
    <property type="entry name" value="GGDEF_dom"/>
</dbReference>
<evidence type="ECO:0000313" key="4">
    <source>
        <dbReference type="EMBL" id="SHK23394.1"/>
    </source>
</evidence>
<dbReference type="Gene3D" id="3.30.70.2220">
    <property type="entry name" value="CRISPR-Cas system, Cmr2 subunit, D1 domain, cysteine cluster"/>
    <property type="match status" value="1"/>
</dbReference>
<reference evidence="4 5" key="1">
    <citation type="submission" date="2016-11" db="EMBL/GenBank/DDBJ databases">
        <authorList>
            <person name="Jaros S."/>
            <person name="Januszkiewicz K."/>
            <person name="Wedrychowicz H."/>
        </authorList>
    </citation>
    <scope>NUCLEOTIDE SEQUENCE [LARGE SCALE GENOMIC DNA]</scope>
    <source>
        <strain evidence="4 5">DSM 15212</strain>
    </source>
</reference>